<dbReference type="Gene3D" id="3.20.20.300">
    <property type="entry name" value="Glycoside hydrolase, family 3, N-terminal domain"/>
    <property type="match status" value="1"/>
</dbReference>
<sequence>MAEACFPYQDASLPTEQRVDDLLARMTLDDKAGLMFQPMAPLGTDLDEAGMFGSPSMRKIIDRRITHVNILQAGTARELAEWHNAVQRIAEETELGIPFSISSDPRHSFTNNPAAALFAGPFSQWPEFLGFGALDDPELTRRFADTVRREYLAVGIRVALHPQIDLATEPRWARASGTFGSSAEVTGRLGVAYTLGLQGDELGAHSVSTMAKHFPGGGPQLDGEDPHFDYGREQVYPGERFELHLQPFRELIDAGVSQLMPYYGMPVGTEYEEVGFSFNKQIITGLLREQLGFDGVVCTDWGILSRTFWGVEHLSYEERMLKSLDAGVDQFGGEFQPKVLIELVRSGRVDESRLDTSVRRLLREKFRLGLFDGARYVDADAADAIVGAAGAREAGFAAQVASQTLLANDGAVTLPLSGQPKVYVEGMEPAALAGWANVVATPAEADVAIVRTSAPWEERGEPGTIESFFRAGSLEFHDDELAHLRELAVAAPLVLDVYLDRPAILAPLVGVASVITANYGASDDAFAAILFGAAEPQGRLPFEIPSSMAAVEANLPDVPNDTADPTFPVGHGLRYADWTPAVRPDASTTTMAAAAPAGSRYDLTKTPLKVILADPESRAILEELAPEVLNHPMIGLATGMPVETVLGMAAGQAPAELIDDLRSRLGALQPQ</sequence>
<evidence type="ECO:0000256" key="6">
    <source>
        <dbReference type="ARBA" id="ARBA00023295"/>
    </source>
</evidence>
<evidence type="ECO:0000256" key="2">
    <source>
        <dbReference type="ARBA" id="ARBA00005336"/>
    </source>
</evidence>
<dbReference type="PRINTS" id="PR00133">
    <property type="entry name" value="GLHYDRLASE3"/>
</dbReference>
<dbReference type="InterPro" id="IPR051915">
    <property type="entry name" value="Cellulose_Degrad_GH3"/>
</dbReference>
<organism evidence="9 10">
    <name type="scientific">Protaetiibacter mangrovi</name>
    <dbReference type="NCBI Taxonomy" id="2970926"/>
    <lineage>
        <taxon>Bacteria</taxon>
        <taxon>Bacillati</taxon>
        <taxon>Actinomycetota</taxon>
        <taxon>Actinomycetes</taxon>
        <taxon>Micrococcales</taxon>
        <taxon>Microbacteriaceae</taxon>
        <taxon>Protaetiibacter</taxon>
    </lineage>
</organism>
<feature type="domain" description="Glycoside hydrolase family 3 C-terminal" evidence="8">
    <location>
        <begin position="436"/>
        <end position="575"/>
    </location>
</feature>
<dbReference type="EMBL" id="JANTHX010000007">
    <property type="protein sequence ID" value="MCS0499681.1"/>
    <property type="molecule type" value="Genomic_DNA"/>
</dbReference>
<dbReference type="InterPro" id="IPR017853">
    <property type="entry name" value="GH"/>
</dbReference>
<proteinExistence type="inferred from homology"/>
<dbReference type="RefSeq" id="WP_258798746.1">
    <property type="nucleotide sequence ID" value="NZ_JANTHX010000007.1"/>
</dbReference>
<keyword evidence="5 9" id="KW-0378">Hydrolase</keyword>
<evidence type="ECO:0000256" key="4">
    <source>
        <dbReference type="ARBA" id="ARBA00022729"/>
    </source>
</evidence>
<dbReference type="InterPro" id="IPR001764">
    <property type="entry name" value="Glyco_hydro_3_N"/>
</dbReference>
<dbReference type="PANTHER" id="PTHR30620">
    <property type="entry name" value="PERIPLASMIC BETA-GLUCOSIDASE-RELATED"/>
    <property type="match status" value="1"/>
</dbReference>
<evidence type="ECO:0000259" key="8">
    <source>
        <dbReference type="Pfam" id="PF01915"/>
    </source>
</evidence>
<evidence type="ECO:0000313" key="10">
    <source>
        <dbReference type="Proteomes" id="UP001205337"/>
    </source>
</evidence>
<protein>
    <recommendedName>
        <fullName evidence="3">beta-glucosidase</fullName>
        <ecNumber evidence="3">3.2.1.21</ecNumber>
    </recommendedName>
</protein>
<evidence type="ECO:0000256" key="3">
    <source>
        <dbReference type="ARBA" id="ARBA00012744"/>
    </source>
</evidence>
<dbReference type="SUPFAM" id="SSF52279">
    <property type="entry name" value="Beta-D-glucan exohydrolase, C-terminal domain"/>
    <property type="match status" value="1"/>
</dbReference>
<keyword evidence="10" id="KW-1185">Reference proteome</keyword>
<comment type="similarity">
    <text evidence="2">Belongs to the glycosyl hydrolase 3 family.</text>
</comment>
<dbReference type="PANTHER" id="PTHR30620:SF16">
    <property type="entry name" value="LYSOSOMAL BETA GLUCOSIDASE"/>
    <property type="match status" value="1"/>
</dbReference>
<evidence type="ECO:0000256" key="1">
    <source>
        <dbReference type="ARBA" id="ARBA00000448"/>
    </source>
</evidence>
<dbReference type="SUPFAM" id="SSF51445">
    <property type="entry name" value="(Trans)glycosidases"/>
    <property type="match status" value="1"/>
</dbReference>
<dbReference type="InterPro" id="IPR036881">
    <property type="entry name" value="Glyco_hydro_3_C_sf"/>
</dbReference>
<keyword evidence="6" id="KW-0326">Glycosidase</keyword>
<comment type="catalytic activity">
    <reaction evidence="1">
        <text>Hydrolysis of terminal, non-reducing beta-D-glucosyl residues with release of beta-D-glucose.</text>
        <dbReference type="EC" id="3.2.1.21"/>
    </reaction>
</comment>
<reference evidence="9 10" key="1">
    <citation type="submission" date="2022-08" db="EMBL/GenBank/DDBJ databases">
        <authorList>
            <person name="Li F."/>
        </authorList>
    </citation>
    <scope>NUCLEOTIDE SEQUENCE [LARGE SCALE GENOMIC DNA]</scope>
    <source>
        <strain evidence="9 10">10F1B-8-1</strain>
    </source>
</reference>
<keyword evidence="4" id="KW-0732">Signal</keyword>
<dbReference type="GO" id="GO:0016787">
    <property type="term" value="F:hydrolase activity"/>
    <property type="evidence" value="ECO:0007669"/>
    <property type="project" value="UniProtKB-KW"/>
</dbReference>
<dbReference type="Gene3D" id="3.40.50.1700">
    <property type="entry name" value="Glycoside hydrolase family 3 C-terminal domain"/>
    <property type="match status" value="1"/>
</dbReference>
<feature type="domain" description="Glycoside hydrolase family 3 N-terminal" evidence="7">
    <location>
        <begin position="77"/>
        <end position="363"/>
    </location>
</feature>
<dbReference type="InterPro" id="IPR002772">
    <property type="entry name" value="Glyco_hydro_3_C"/>
</dbReference>
<evidence type="ECO:0000313" key="9">
    <source>
        <dbReference type="EMBL" id="MCS0499681.1"/>
    </source>
</evidence>
<dbReference type="Proteomes" id="UP001205337">
    <property type="component" value="Unassembled WGS sequence"/>
</dbReference>
<dbReference type="Pfam" id="PF01915">
    <property type="entry name" value="Glyco_hydro_3_C"/>
    <property type="match status" value="1"/>
</dbReference>
<dbReference type="Pfam" id="PF00933">
    <property type="entry name" value="Glyco_hydro_3"/>
    <property type="match status" value="1"/>
</dbReference>
<name>A0ABT1ZG42_9MICO</name>
<evidence type="ECO:0000256" key="5">
    <source>
        <dbReference type="ARBA" id="ARBA00022801"/>
    </source>
</evidence>
<comment type="caution">
    <text evidence="9">The sequence shown here is derived from an EMBL/GenBank/DDBJ whole genome shotgun (WGS) entry which is preliminary data.</text>
</comment>
<accession>A0ABT1ZG42</accession>
<dbReference type="EC" id="3.2.1.21" evidence="3"/>
<evidence type="ECO:0000259" key="7">
    <source>
        <dbReference type="Pfam" id="PF00933"/>
    </source>
</evidence>
<dbReference type="InterPro" id="IPR036962">
    <property type="entry name" value="Glyco_hydro_3_N_sf"/>
</dbReference>
<gene>
    <name evidence="9" type="ORF">NUH29_08980</name>
</gene>